<proteinExistence type="inferred from homology"/>
<dbReference type="RefSeq" id="WP_036466640.1">
    <property type="nucleotide sequence ID" value="NZ_HG964446.1"/>
</dbReference>
<dbReference type="InterPro" id="IPR016709">
    <property type="entry name" value="HadA-like"/>
</dbReference>
<dbReference type="CDD" id="cd03441">
    <property type="entry name" value="R_hydratase_like"/>
    <property type="match status" value="1"/>
</dbReference>
<evidence type="ECO:0000313" key="5">
    <source>
        <dbReference type="Proteomes" id="UP000193710"/>
    </source>
</evidence>
<reference evidence="4 5" key="3">
    <citation type="submission" date="2016-01" db="EMBL/GenBank/DDBJ databases">
        <title>The new phylogeny of the genus Mycobacterium.</title>
        <authorList>
            <person name="Tarcisio F."/>
            <person name="Conor M."/>
            <person name="Antonella G."/>
            <person name="Elisabetta G."/>
            <person name="Giulia F.S."/>
            <person name="Sara T."/>
            <person name="Anna F."/>
            <person name="Clotilde B."/>
            <person name="Roberto B."/>
            <person name="Veronica D.S."/>
            <person name="Fabio R."/>
            <person name="Monica P."/>
            <person name="Olivier J."/>
            <person name="Enrico T."/>
            <person name="Nicola S."/>
        </authorList>
    </citation>
    <scope>NUCLEOTIDE SEQUENCE [LARGE SCALE GENOMIC DNA]</scope>
    <source>
        <strain evidence="4 5">DSM 44626</strain>
    </source>
</reference>
<dbReference type="InterPro" id="IPR039569">
    <property type="entry name" value="FAS1-like_DH_region"/>
</dbReference>
<dbReference type="EMBL" id="HG964446">
    <property type="protein sequence ID" value="CDO86956.1"/>
    <property type="molecule type" value="Genomic_DNA"/>
</dbReference>
<evidence type="ECO:0000259" key="2">
    <source>
        <dbReference type="Pfam" id="PF13452"/>
    </source>
</evidence>
<dbReference type="HAMAP" id="MF_00799">
    <property type="entry name" value="UPF0336"/>
    <property type="match status" value="1"/>
</dbReference>
<dbReference type="Pfam" id="PF13452">
    <property type="entry name" value="FAS1_DH_region"/>
    <property type="match status" value="1"/>
</dbReference>
<dbReference type="Proteomes" id="UP000028880">
    <property type="component" value="Unassembled WGS sequence"/>
</dbReference>
<dbReference type="HOGENOM" id="CLU_116276_0_1_11"/>
<reference evidence="3" key="2">
    <citation type="submission" date="2014-04" db="EMBL/GenBank/DDBJ databases">
        <authorList>
            <person name="Xu Y.W."/>
            <person name="Yang Q."/>
        </authorList>
    </citation>
    <scope>NUCLEOTIDE SEQUENCE</scope>
    <source>
        <strain evidence="3">DSM 44626</strain>
    </source>
</reference>
<dbReference type="SUPFAM" id="SSF54637">
    <property type="entry name" value="Thioesterase/thiol ester dehydrase-isomerase"/>
    <property type="match status" value="1"/>
</dbReference>
<evidence type="ECO:0000256" key="1">
    <source>
        <dbReference type="HAMAP-Rule" id="MF_00799"/>
    </source>
</evidence>
<dbReference type="AlphaFoldDB" id="A0A024JTJ7"/>
<keyword evidence="5" id="KW-1185">Reference proteome</keyword>
<feature type="domain" description="FAS1-like dehydratase" evidence="2">
    <location>
        <begin position="8"/>
        <end position="137"/>
    </location>
</feature>
<dbReference type="PIRSF" id="PIRSF018072">
    <property type="entry name" value="UCP018072"/>
    <property type="match status" value="1"/>
</dbReference>
<dbReference type="Gene3D" id="3.10.129.10">
    <property type="entry name" value="Hotdog Thioesterase"/>
    <property type="match status" value="1"/>
</dbReference>
<dbReference type="NCBIfam" id="NF010245">
    <property type="entry name" value="PRK13692.1"/>
    <property type="match status" value="1"/>
</dbReference>
<evidence type="ECO:0000313" key="4">
    <source>
        <dbReference type="EMBL" id="ORX01221.1"/>
    </source>
</evidence>
<reference evidence="3" key="1">
    <citation type="journal article" date="2014" name="Genome Announc.">
        <title>Draft Genome Sequence of Mycobacterium triplex DSM 44626.</title>
        <authorList>
            <person name="Sassi M."/>
            <person name="Croce O."/>
            <person name="Robert C."/>
            <person name="Raoult D."/>
            <person name="Drancourt M."/>
        </authorList>
    </citation>
    <scope>NUCLEOTIDE SEQUENCE [LARGE SCALE GENOMIC DNA]</scope>
    <source>
        <strain evidence="3">DSM 44626</strain>
    </source>
</reference>
<evidence type="ECO:0000313" key="3">
    <source>
        <dbReference type="EMBL" id="CDO86956.1"/>
    </source>
</evidence>
<dbReference type="NCBIfam" id="NF040624">
    <property type="entry name" value="HadA"/>
    <property type="match status" value="1"/>
</dbReference>
<dbReference type="InterPro" id="IPR029069">
    <property type="entry name" value="HotDog_dom_sf"/>
</dbReference>
<organism evidence="3">
    <name type="scientific">Mycobacterium triplex</name>
    <dbReference type="NCBI Taxonomy" id="47839"/>
    <lineage>
        <taxon>Bacteria</taxon>
        <taxon>Bacillati</taxon>
        <taxon>Actinomycetota</taxon>
        <taxon>Actinomycetes</taxon>
        <taxon>Mycobacteriales</taxon>
        <taxon>Mycobacteriaceae</taxon>
        <taxon>Mycobacterium</taxon>
        <taxon>Mycobacterium simiae complex</taxon>
    </lineage>
</organism>
<dbReference type="STRING" id="47839.BN973_01306"/>
<sequence length="159" mass="17781">MPLTTDIVGMHYRYPDYYEVEREKIREYAAAVRNDDAWFYQEDAAAELGYKGLVAPLTFLCVFGYQAQSAFFKHANIAVTDAQIVQVDQVLRYFKPLVVGDRLYCDVTVDSMRVSHGTQIVVTKNVITDEAGDIVQETYTTLAGRAGENGEEGFSDATA</sequence>
<name>A0A024JTJ7_9MYCO</name>
<dbReference type="eggNOG" id="COG2030">
    <property type="taxonomic scope" value="Bacteria"/>
</dbReference>
<dbReference type="OrthoDB" id="5415111at2"/>
<protein>
    <recommendedName>
        <fullName evidence="1">UPF0336 protein AWC29_24210</fullName>
    </recommendedName>
</protein>
<dbReference type="InterPro" id="IPR054849">
    <property type="entry name" value="UPF0336_fam"/>
</dbReference>
<dbReference type="Proteomes" id="UP000193710">
    <property type="component" value="Unassembled WGS sequence"/>
</dbReference>
<gene>
    <name evidence="4" type="ORF">AWC29_24210</name>
    <name evidence="3" type="ORF">BN973_01306</name>
</gene>
<comment type="similarity">
    <text evidence="1">Belongs to the UPF0336 family.</text>
</comment>
<dbReference type="EMBL" id="LQPY01000033">
    <property type="protein sequence ID" value="ORX01221.1"/>
    <property type="molecule type" value="Genomic_DNA"/>
</dbReference>
<accession>A0A024JTJ7</accession>